<dbReference type="InterPro" id="IPR029063">
    <property type="entry name" value="SAM-dependent_MTases_sf"/>
</dbReference>
<dbReference type="eggNOG" id="KOG2352">
    <property type="taxonomic scope" value="Eukaryota"/>
</dbReference>
<evidence type="ECO:0000256" key="2">
    <source>
        <dbReference type="ARBA" id="ARBA00022603"/>
    </source>
</evidence>
<dbReference type="InterPro" id="IPR051419">
    <property type="entry name" value="Lys/N-term_MeTrsfase_sf"/>
</dbReference>
<evidence type="ECO:0000256" key="4">
    <source>
        <dbReference type="ARBA" id="ARBA00023268"/>
    </source>
</evidence>
<proteinExistence type="inferred from homology"/>
<dbReference type="Pfam" id="PF08241">
    <property type="entry name" value="Methyltransf_11"/>
    <property type="match status" value="1"/>
</dbReference>
<dbReference type="PANTHER" id="PTHR12176">
    <property type="entry name" value="SAM-DEPENDENT METHYLTRANSFERASE SUPERFAMILY PROTEIN"/>
    <property type="match status" value="1"/>
</dbReference>
<dbReference type="GO" id="GO:0032259">
    <property type="term" value="P:methylation"/>
    <property type="evidence" value="ECO:0007669"/>
    <property type="project" value="UniProtKB-KW"/>
</dbReference>
<name>A0A024UUM5_9STRA</name>
<dbReference type="AlphaFoldDB" id="A0A024UUM5"/>
<dbReference type="OrthoDB" id="411785at2759"/>
<dbReference type="RefSeq" id="XP_008863153.1">
    <property type="nucleotide sequence ID" value="XM_008864931.1"/>
</dbReference>
<protein>
    <recommendedName>
        <fullName evidence="5">Methyltransferase type 11 domain-containing protein</fullName>
    </recommendedName>
</protein>
<sequence>MNQQFDAIVMSDQDQMELLPRHHADFRRKEYWDEFFTKRQEKAFEWYGEYSTLRPALHKIVKPRDRVLVVGCGNSDLSPDWANDGYLHVTSMDFSALVIDEMKHKHPSMKWDVMDMTQMSYADASFDCVMDKGALDALMATDDTPVLADAVKMFREIDRVLAPGGSYICVTMAQDFILEHLLTAFTDLLPTYKISAQEVPRSKASPFVPFFVVCTKASSDKRAMVQYNGKVYLDESGLLRKQWLQHEIEATQWYIMSQNELKKIQVGRQRVIELMTSSTSAAINTTPRYTIRLVDVQLRGPNGACGVFLVPQGREHEFLFATEEGAMELASGAGFSRFLIVSLGRAHSFASLEAVQLELNPKMLELSPDSLAKGEKIPYMTVQEGLGERHVVAHGTTDLSGDYFVEEVDMHRRLVFLSNNNTIQSEIKLLPPLTAKQLKDKAKKNKKKNKVSSTARLRFDPTFLAFEYHKSMVSILHYSLALTSASDHKSLLIGLGGGCLASYIQATMPNVTLTACELDPSVVGLAKDFFGFQTNNKLGVIVQDGVVCLRNAAPGSFDSILVDVDAKSKEEKAVGLAAPPLDFISDATLASVHAALSENGMFLVNVACRSSEKYKSIVASLRRLFGSNECVVELKASEQDVNRIVCAVKGPIDLVTWRKAQVPSAPGFTDDEVADLIGLMDIAE</sequence>
<comment type="similarity">
    <text evidence="1">Belongs to the methyltransferase superfamily.</text>
</comment>
<evidence type="ECO:0000313" key="6">
    <source>
        <dbReference type="EMBL" id="ETW09348.1"/>
    </source>
</evidence>
<evidence type="ECO:0000256" key="1">
    <source>
        <dbReference type="ARBA" id="ARBA00008361"/>
    </source>
</evidence>
<dbReference type="EMBL" id="KI913953">
    <property type="protein sequence ID" value="ETW09348.1"/>
    <property type="molecule type" value="Genomic_DNA"/>
</dbReference>
<dbReference type="CDD" id="cd02440">
    <property type="entry name" value="AdoMet_MTases"/>
    <property type="match status" value="1"/>
</dbReference>
<keyword evidence="3" id="KW-0808">Transferase</keyword>
<dbReference type="PANTHER" id="PTHR12176:SF78">
    <property type="entry name" value="EEF1A LYSINE AND N-TERMINAL METHYLTRANSFERASE"/>
    <property type="match status" value="1"/>
</dbReference>
<evidence type="ECO:0000259" key="5">
    <source>
        <dbReference type="Pfam" id="PF08241"/>
    </source>
</evidence>
<organism evidence="6">
    <name type="scientific">Aphanomyces invadans</name>
    <dbReference type="NCBI Taxonomy" id="157072"/>
    <lineage>
        <taxon>Eukaryota</taxon>
        <taxon>Sar</taxon>
        <taxon>Stramenopiles</taxon>
        <taxon>Oomycota</taxon>
        <taxon>Saprolegniomycetes</taxon>
        <taxon>Saprolegniales</taxon>
        <taxon>Verrucalvaceae</taxon>
        <taxon>Aphanomyces</taxon>
    </lineage>
</organism>
<dbReference type="SUPFAM" id="SSF53335">
    <property type="entry name" value="S-adenosyl-L-methionine-dependent methyltransferases"/>
    <property type="match status" value="2"/>
</dbReference>
<keyword evidence="2" id="KW-0489">Methyltransferase</keyword>
<gene>
    <name evidence="6" type="ORF">H310_01720</name>
</gene>
<dbReference type="VEuPathDB" id="FungiDB:H310_01720"/>
<dbReference type="InterPro" id="IPR013216">
    <property type="entry name" value="Methyltransf_11"/>
</dbReference>
<feature type="domain" description="Methyltransferase type 11" evidence="5">
    <location>
        <begin position="68"/>
        <end position="169"/>
    </location>
</feature>
<dbReference type="Gene3D" id="3.40.50.150">
    <property type="entry name" value="Vaccinia Virus protein VP39"/>
    <property type="match status" value="2"/>
</dbReference>
<accession>A0A024UUM5</accession>
<keyword evidence="4" id="KW-0511">Multifunctional enzyme</keyword>
<reference evidence="6" key="1">
    <citation type="submission" date="2013-12" db="EMBL/GenBank/DDBJ databases">
        <title>The Genome Sequence of Aphanomyces invadans NJM9701.</title>
        <authorList>
            <consortium name="The Broad Institute Genomics Platform"/>
            <person name="Russ C."/>
            <person name="Tyler B."/>
            <person name="van West P."/>
            <person name="Dieguez-Uribeondo J."/>
            <person name="Young S.K."/>
            <person name="Zeng Q."/>
            <person name="Gargeya S."/>
            <person name="Fitzgerald M."/>
            <person name="Abouelleil A."/>
            <person name="Alvarado L."/>
            <person name="Chapman S.B."/>
            <person name="Gainer-Dewar J."/>
            <person name="Goldberg J."/>
            <person name="Griggs A."/>
            <person name="Gujja S."/>
            <person name="Hansen M."/>
            <person name="Howarth C."/>
            <person name="Imamovic A."/>
            <person name="Ireland A."/>
            <person name="Larimer J."/>
            <person name="McCowan C."/>
            <person name="Murphy C."/>
            <person name="Pearson M."/>
            <person name="Poon T.W."/>
            <person name="Priest M."/>
            <person name="Roberts A."/>
            <person name="Saif S."/>
            <person name="Shea T."/>
            <person name="Sykes S."/>
            <person name="Wortman J."/>
            <person name="Nusbaum C."/>
            <person name="Birren B."/>
        </authorList>
    </citation>
    <scope>NUCLEOTIDE SEQUENCE [LARGE SCALE GENOMIC DNA]</scope>
    <source>
        <strain evidence="6">NJM9701</strain>
    </source>
</reference>
<dbReference type="NCBIfam" id="NF037959">
    <property type="entry name" value="MFS_SpdSyn"/>
    <property type="match status" value="1"/>
</dbReference>
<evidence type="ECO:0000256" key="3">
    <source>
        <dbReference type="ARBA" id="ARBA00022679"/>
    </source>
</evidence>
<dbReference type="GO" id="GO:0008757">
    <property type="term" value="F:S-adenosylmethionine-dependent methyltransferase activity"/>
    <property type="evidence" value="ECO:0007669"/>
    <property type="project" value="InterPro"/>
</dbReference>
<dbReference type="GeneID" id="20078770"/>